<keyword evidence="11" id="KW-0966">Cell projection</keyword>
<accession>A0A3N1NJC5</accession>
<dbReference type="Pfam" id="PF21158">
    <property type="entry name" value="flgK_1st_1"/>
    <property type="match status" value="1"/>
</dbReference>
<evidence type="ECO:0000256" key="3">
    <source>
        <dbReference type="ARBA" id="ARBA00009677"/>
    </source>
</evidence>
<dbReference type="EMBL" id="RJUK01000001">
    <property type="protein sequence ID" value="ROQ19924.1"/>
    <property type="molecule type" value="Genomic_DNA"/>
</dbReference>
<feature type="domain" description="Flagellar basal-body/hook protein C-terminal" evidence="8">
    <location>
        <begin position="875"/>
        <end position="913"/>
    </location>
</feature>
<dbReference type="RefSeq" id="WP_123637195.1">
    <property type="nucleotide sequence ID" value="NZ_RJUK01000001.1"/>
</dbReference>
<comment type="subcellular location">
    <subcellularLocation>
        <location evidence="1">Bacterial flagellum</location>
    </subcellularLocation>
    <subcellularLocation>
        <location evidence="2">Secreted</location>
    </subcellularLocation>
</comment>
<dbReference type="AlphaFoldDB" id="A0A3N1NJC5"/>
<dbReference type="SUPFAM" id="SSF64518">
    <property type="entry name" value="Phase 1 flagellin"/>
    <property type="match status" value="2"/>
</dbReference>
<evidence type="ECO:0000259" key="10">
    <source>
        <dbReference type="Pfam" id="PF22638"/>
    </source>
</evidence>
<evidence type="ECO:0000256" key="5">
    <source>
        <dbReference type="ARBA" id="ARBA00022525"/>
    </source>
</evidence>
<dbReference type="Pfam" id="PF22638">
    <property type="entry name" value="FlgK_D1"/>
    <property type="match status" value="1"/>
</dbReference>
<dbReference type="InterPro" id="IPR053927">
    <property type="entry name" value="FlgK_helical"/>
</dbReference>
<evidence type="ECO:0000256" key="2">
    <source>
        <dbReference type="ARBA" id="ARBA00004613"/>
    </source>
</evidence>
<evidence type="ECO:0000313" key="12">
    <source>
        <dbReference type="Proteomes" id="UP000273643"/>
    </source>
</evidence>
<dbReference type="GO" id="GO:0009424">
    <property type="term" value="C:bacterial-type flagellum hook"/>
    <property type="evidence" value="ECO:0007669"/>
    <property type="project" value="InterPro"/>
</dbReference>
<evidence type="ECO:0000259" key="9">
    <source>
        <dbReference type="Pfam" id="PF21158"/>
    </source>
</evidence>
<dbReference type="PRINTS" id="PR01005">
    <property type="entry name" value="FLGHOOKAP1"/>
</dbReference>
<dbReference type="InterPro" id="IPR010930">
    <property type="entry name" value="Flg_bb/hook_C_dom"/>
</dbReference>
<feature type="domain" description="Flagellar hook-associated protein 1 D2-like" evidence="9">
    <location>
        <begin position="345"/>
        <end position="421"/>
    </location>
</feature>
<dbReference type="PANTHER" id="PTHR30033">
    <property type="entry name" value="FLAGELLAR HOOK-ASSOCIATED PROTEIN 1"/>
    <property type="match status" value="1"/>
</dbReference>
<evidence type="ECO:0000256" key="7">
    <source>
        <dbReference type="SAM" id="Coils"/>
    </source>
</evidence>
<dbReference type="GO" id="GO:0005576">
    <property type="term" value="C:extracellular region"/>
    <property type="evidence" value="ECO:0007669"/>
    <property type="project" value="UniProtKB-SubCell"/>
</dbReference>
<keyword evidence="6" id="KW-0975">Bacterial flagellum</keyword>
<dbReference type="NCBIfam" id="TIGR02492">
    <property type="entry name" value="flgK_ends"/>
    <property type="match status" value="1"/>
</dbReference>
<sequence>MSGILNTAISGLRVSQAAMRTAGHNISNANTDGYSRQRTEDITRPEQRLGNAGYVGTGATTQSITRIVDQFVISQLRTDTTNFHSLDKYNSNLEKIDKLFADESTGLAGGLKAFFASVQNAADDPSSSPARQLMITEADSLSTRFNTLYDRLADIERNVIREIDAVTQQINDLAQNVADLNQSIADKALPGTGNDPNDLMDQRDETLRKLSELVGISVVPQGNGHVSVFMGEGQALVVGSTVNRFQVTNAGEIKLSQGTRTHDVTGLLNGGQLGGLVDFRDGILHTAKNELGRIALVLSDTFNEQQQQGLDLDGDYGQRLFKDINSDDLISNRVVAGNNAGPDDRRLSVTIDDVGQLTTSDYRFQILENTNNYVITRLNDDKVIQQGMLTGSYPETLSFDGLSVTLEGGSFQGGDSFTIQPTTDAARYVETLLSRPEDLAFASPVRTGSDSGNEGSGSISQGQVLSKVGLDGEVLPTFATEGQLSPPVIVRFTSETTYDILENSDPANPKHLEPPIREQRFVPGQDNALFTTDPGETRVIGEGSRLGLPDGRGAQVVAVGGPAQNNGYPVEQMRFRVTDPSTGATTTQNVVTNPNASAANIADQLSRVPGVSANAYTQATLTDISIEDFSSPLQITINGEDLLEYQGGNLAPTVPNPQTDPDEFQEYLAEQINANPNLQALGFRAEAGANPVTGELELRMVASSGVDVDVRLQADNATQNQLSVNDSTGNPNVRLTGQGAGNQSTVTVGGRVDLTLAEGVSLQTAPTDSQLFGDSEAADFAQSSFLGYQASIKGQPKAGDTFTLDFNSDSSNDNRNALAMAALETAKVMGDGKLGLSDAYGRLVEQVGTESASARSNSQAAESLMEQTQSMRDSISGVNLDEEAANLIKFEQAYNANSRVISIARDLFDTLLNSI</sequence>
<dbReference type="GO" id="GO:0044780">
    <property type="term" value="P:bacterial-type flagellum assembly"/>
    <property type="evidence" value="ECO:0007669"/>
    <property type="project" value="InterPro"/>
</dbReference>
<feature type="domain" description="Flagellar hook-associated protein FlgK helical" evidence="10">
    <location>
        <begin position="93"/>
        <end position="321"/>
    </location>
</feature>
<keyword evidence="7" id="KW-0175">Coiled coil</keyword>
<dbReference type="InterPro" id="IPR002371">
    <property type="entry name" value="FlgK"/>
</dbReference>
<keyword evidence="12" id="KW-1185">Reference proteome</keyword>
<dbReference type="Pfam" id="PF06429">
    <property type="entry name" value="Flg_bbr_C"/>
    <property type="match status" value="1"/>
</dbReference>
<keyword evidence="11" id="KW-0969">Cilium</keyword>
<evidence type="ECO:0000259" key="8">
    <source>
        <dbReference type="Pfam" id="PF06429"/>
    </source>
</evidence>
<protein>
    <recommendedName>
        <fullName evidence="4">Flagellar hook-associated protein 1</fullName>
    </recommendedName>
</protein>
<dbReference type="InterPro" id="IPR049119">
    <property type="entry name" value="FlgK_D2-like"/>
</dbReference>
<name>A0A3N1NJC5_9GAMM</name>
<dbReference type="PANTHER" id="PTHR30033:SF1">
    <property type="entry name" value="FLAGELLAR HOOK-ASSOCIATED PROTEIN 1"/>
    <property type="match status" value="1"/>
</dbReference>
<keyword evidence="5" id="KW-0964">Secreted</keyword>
<dbReference type="OrthoDB" id="9802553at2"/>
<dbReference type="GO" id="GO:0005198">
    <property type="term" value="F:structural molecule activity"/>
    <property type="evidence" value="ECO:0007669"/>
    <property type="project" value="InterPro"/>
</dbReference>
<comment type="caution">
    <text evidence="11">The sequence shown here is derived from an EMBL/GenBank/DDBJ whole genome shotgun (WGS) entry which is preliminary data.</text>
</comment>
<feature type="coiled-coil region" evidence="7">
    <location>
        <begin position="156"/>
        <end position="183"/>
    </location>
</feature>
<reference evidence="11 12" key="1">
    <citation type="submission" date="2018-11" db="EMBL/GenBank/DDBJ databases">
        <title>Genomic Encyclopedia of Type Strains, Phase IV (KMG-IV): sequencing the most valuable type-strain genomes for metagenomic binning, comparative biology and taxonomic classification.</title>
        <authorList>
            <person name="Goeker M."/>
        </authorList>
    </citation>
    <scope>NUCLEOTIDE SEQUENCE [LARGE SCALE GENOMIC DNA]</scope>
    <source>
        <strain evidence="11 12">DSM 16974</strain>
    </source>
</reference>
<proteinExistence type="inferred from homology"/>
<comment type="similarity">
    <text evidence="3">Belongs to the flagella basal body rod proteins family.</text>
</comment>
<organism evidence="11 12">
    <name type="scientific">Marinimicrobium koreense</name>
    <dbReference type="NCBI Taxonomy" id="306545"/>
    <lineage>
        <taxon>Bacteria</taxon>
        <taxon>Pseudomonadati</taxon>
        <taxon>Pseudomonadota</taxon>
        <taxon>Gammaproteobacteria</taxon>
        <taxon>Cellvibrionales</taxon>
        <taxon>Cellvibrionaceae</taxon>
        <taxon>Marinimicrobium</taxon>
    </lineage>
</organism>
<evidence type="ECO:0000313" key="11">
    <source>
        <dbReference type="EMBL" id="ROQ19924.1"/>
    </source>
</evidence>
<gene>
    <name evidence="11" type="ORF">EDC38_0515</name>
</gene>
<keyword evidence="11" id="KW-0282">Flagellum</keyword>
<evidence type="ECO:0000256" key="1">
    <source>
        <dbReference type="ARBA" id="ARBA00004365"/>
    </source>
</evidence>
<dbReference type="Proteomes" id="UP000273643">
    <property type="component" value="Unassembled WGS sequence"/>
</dbReference>
<evidence type="ECO:0000256" key="6">
    <source>
        <dbReference type="ARBA" id="ARBA00023143"/>
    </source>
</evidence>
<evidence type="ECO:0000256" key="4">
    <source>
        <dbReference type="ARBA" id="ARBA00016244"/>
    </source>
</evidence>